<sequence>FEIATGSQPFVNDKIFELYDKIQKWQPQIPEQTLGPDIREFISLLLKQDLRQRPRSYRDILDMPVISSVAVQPSNEEIQFVTMIIENLPQVV</sequence>
<proteinExistence type="predicted"/>
<name>A0A814LWK8_9BILA</name>
<dbReference type="SUPFAM" id="SSF56112">
    <property type="entry name" value="Protein kinase-like (PK-like)"/>
    <property type="match status" value="1"/>
</dbReference>
<accession>A0A814LWK8</accession>
<evidence type="ECO:0000313" key="1">
    <source>
        <dbReference type="EMBL" id="CAF1071278.1"/>
    </source>
</evidence>
<dbReference type="AlphaFoldDB" id="A0A814LWK8"/>
<dbReference type="EMBL" id="CAJNOQ010004720">
    <property type="protein sequence ID" value="CAF1071278.1"/>
    <property type="molecule type" value="Genomic_DNA"/>
</dbReference>
<dbReference type="Gene3D" id="1.10.510.10">
    <property type="entry name" value="Transferase(Phosphotransferase) domain 1"/>
    <property type="match status" value="1"/>
</dbReference>
<gene>
    <name evidence="1" type="ORF">GPM918_LOCUS17289</name>
    <name evidence="2" type="ORF">SRO942_LOCUS17288</name>
</gene>
<dbReference type="InterPro" id="IPR011009">
    <property type="entry name" value="Kinase-like_dom_sf"/>
</dbReference>
<evidence type="ECO:0000313" key="2">
    <source>
        <dbReference type="EMBL" id="CAF3838375.1"/>
    </source>
</evidence>
<comment type="caution">
    <text evidence="1">The sequence shown here is derived from an EMBL/GenBank/DDBJ whole genome shotgun (WGS) entry which is preliminary data.</text>
</comment>
<feature type="non-terminal residue" evidence="1">
    <location>
        <position position="1"/>
    </location>
</feature>
<dbReference type="Proteomes" id="UP000663829">
    <property type="component" value="Unassembled WGS sequence"/>
</dbReference>
<evidence type="ECO:0000313" key="3">
    <source>
        <dbReference type="Proteomes" id="UP000663829"/>
    </source>
</evidence>
<organism evidence="1 3">
    <name type="scientific">Didymodactylos carnosus</name>
    <dbReference type="NCBI Taxonomy" id="1234261"/>
    <lineage>
        <taxon>Eukaryota</taxon>
        <taxon>Metazoa</taxon>
        <taxon>Spiralia</taxon>
        <taxon>Gnathifera</taxon>
        <taxon>Rotifera</taxon>
        <taxon>Eurotatoria</taxon>
        <taxon>Bdelloidea</taxon>
        <taxon>Philodinida</taxon>
        <taxon>Philodinidae</taxon>
        <taxon>Didymodactylos</taxon>
    </lineage>
</organism>
<keyword evidence="3" id="KW-1185">Reference proteome</keyword>
<reference evidence="1" key="1">
    <citation type="submission" date="2021-02" db="EMBL/GenBank/DDBJ databases">
        <authorList>
            <person name="Nowell W R."/>
        </authorList>
    </citation>
    <scope>NUCLEOTIDE SEQUENCE</scope>
</reference>
<dbReference type="EMBL" id="CAJOBC010004720">
    <property type="protein sequence ID" value="CAF3838375.1"/>
    <property type="molecule type" value="Genomic_DNA"/>
</dbReference>
<protein>
    <submittedName>
        <fullName evidence="1">Uncharacterized protein</fullName>
    </submittedName>
</protein>
<dbReference type="OrthoDB" id="4062651at2759"/>
<dbReference type="Proteomes" id="UP000681722">
    <property type="component" value="Unassembled WGS sequence"/>
</dbReference>